<sequence length="515" mass="56072">MAKCPLPGMDFDFIRPDQPSKCTWTKDADPASSPHTKRTVMDRDQILPNILHAIGRTPLVRLNHIPQSLGIKCEMYAKCEFMNPGGSVKDRIGFRMVEDAEEKGLLKPGYTIIEPTSGNTGIGLAMAAAVKGYRCIIVMPEKMSNEKVDTLRCLGAEIIRTPTAAAFDSPEGLIAVSQKLSKQIPNSVILDQYRNSGNPLAHYDTTVDEILSQTKNKVDMIVASAGTGGTITGIGRKLKERAPNCTLVGVDPMGSILAQPEELNKSDVTFYEVEGIGYDFIPTVLDRTVVDTWQKTVDKESLPMARRLIKDEGLLCGGSSGAVMAAALKAAKNLKEGQHCVVLLPDGIRNYMTKFVSDSWMIARDLISDVTENAPWWWNNPVSSLGSIAPRSLSLNDSVQTAVKTFKETGFDYLPVIDESGTILGVVSTTNMTNRLVNHKLKVDDKLTSVLVRQFRKVKPSTNIGHVSHILEKEPFVLVVDDNDRPSGVITPIDVLDYVSNSADSAAAAVTNASI</sequence>
<dbReference type="Pfam" id="PF00571">
    <property type="entry name" value="CBS"/>
    <property type="match status" value="2"/>
</dbReference>
<dbReference type="InterPro" id="IPR005857">
    <property type="entry name" value="Cysta_beta_synth"/>
</dbReference>
<comment type="caution">
    <text evidence="15">The sequence shown here is derived from an EMBL/GenBank/DDBJ whole genome shotgun (WGS) entry which is preliminary data.</text>
</comment>
<comment type="pathway">
    <text evidence="2">Amino-acid biosynthesis; L-cysteine biosynthesis; L-cysteine from L-homocysteine and L-serine: step 1/2.</text>
</comment>
<name>A0A8S1CRN6_9INSE</name>
<dbReference type="OrthoDB" id="728at2759"/>
<evidence type="ECO:0000256" key="12">
    <source>
        <dbReference type="PROSITE-ProRule" id="PRU00703"/>
    </source>
</evidence>
<evidence type="ECO:0000256" key="5">
    <source>
        <dbReference type="ARBA" id="ARBA00022898"/>
    </source>
</evidence>
<dbReference type="InterPro" id="IPR001216">
    <property type="entry name" value="P-phosphate_BS"/>
</dbReference>
<evidence type="ECO:0000256" key="10">
    <source>
        <dbReference type="ARBA" id="ARBA00045425"/>
    </source>
</evidence>
<dbReference type="PROSITE" id="PS00901">
    <property type="entry name" value="CYS_SYNTHASE"/>
    <property type="match status" value="1"/>
</dbReference>
<comment type="cofactor">
    <cofactor evidence="1 13">
        <name>pyridoxal 5'-phosphate</name>
        <dbReference type="ChEBI" id="CHEBI:597326"/>
    </cofactor>
</comment>
<evidence type="ECO:0000259" key="14">
    <source>
        <dbReference type="PROSITE" id="PS51371"/>
    </source>
</evidence>
<feature type="domain" description="CBS" evidence="14">
    <location>
        <begin position="385"/>
        <end position="443"/>
    </location>
</feature>
<dbReference type="Gene3D" id="3.10.580.10">
    <property type="entry name" value="CBS-domain"/>
    <property type="match status" value="1"/>
</dbReference>
<dbReference type="FunFam" id="3.40.50.1100:FF:000003">
    <property type="entry name" value="Cystathionine beta-synthase"/>
    <property type="match status" value="1"/>
</dbReference>
<keyword evidence="16" id="KW-1185">Reference proteome</keyword>
<dbReference type="SUPFAM" id="SSF54631">
    <property type="entry name" value="CBS-domain pair"/>
    <property type="match status" value="1"/>
</dbReference>
<gene>
    <name evidence="15" type="ORF">CLODIP_2_CD08258</name>
</gene>
<dbReference type="GO" id="GO:0030170">
    <property type="term" value="F:pyridoxal phosphate binding"/>
    <property type="evidence" value="ECO:0007669"/>
    <property type="project" value="UniProtKB-ARBA"/>
</dbReference>
<dbReference type="GO" id="GO:0005737">
    <property type="term" value="C:cytoplasm"/>
    <property type="evidence" value="ECO:0007669"/>
    <property type="project" value="InterPro"/>
</dbReference>
<proteinExistence type="inferred from homology"/>
<dbReference type="GO" id="GO:0006535">
    <property type="term" value="P:cysteine biosynthetic process from serine"/>
    <property type="evidence" value="ECO:0007669"/>
    <property type="project" value="UniProtKB-UniRule"/>
</dbReference>
<evidence type="ECO:0000256" key="3">
    <source>
        <dbReference type="ARBA" id="ARBA00007103"/>
    </source>
</evidence>
<evidence type="ECO:0000256" key="11">
    <source>
        <dbReference type="ARBA" id="ARBA00047490"/>
    </source>
</evidence>
<accession>A0A8S1CRN6</accession>
<dbReference type="Gene3D" id="3.40.50.1100">
    <property type="match status" value="2"/>
</dbReference>
<dbReference type="CDD" id="cd01561">
    <property type="entry name" value="CBS_like"/>
    <property type="match status" value="1"/>
</dbReference>
<dbReference type="SMART" id="SM00116">
    <property type="entry name" value="CBS"/>
    <property type="match status" value="2"/>
</dbReference>
<evidence type="ECO:0000256" key="2">
    <source>
        <dbReference type="ARBA" id="ARBA00005003"/>
    </source>
</evidence>
<evidence type="ECO:0000256" key="9">
    <source>
        <dbReference type="ARBA" id="ARBA00026192"/>
    </source>
</evidence>
<dbReference type="InterPro" id="IPR046342">
    <property type="entry name" value="CBS_dom_sf"/>
</dbReference>
<dbReference type="AlphaFoldDB" id="A0A8S1CRN6"/>
<dbReference type="PANTHER" id="PTHR10314">
    <property type="entry name" value="CYSTATHIONINE BETA-SYNTHASE"/>
    <property type="match status" value="1"/>
</dbReference>
<evidence type="ECO:0000256" key="6">
    <source>
        <dbReference type="ARBA" id="ARBA00023122"/>
    </source>
</evidence>
<keyword evidence="5 13" id="KW-0663">Pyridoxal phosphate</keyword>
<dbReference type="Proteomes" id="UP000494165">
    <property type="component" value="Unassembled WGS sequence"/>
</dbReference>
<dbReference type="InterPro" id="IPR000644">
    <property type="entry name" value="CBS_dom"/>
</dbReference>
<evidence type="ECO:0000256" key="8">
    <source>
        <dbReference type="ARBA" id="ARBA00023239"/>
    </source>
</evidence>
<dbReference type="GO" id="GO:0004122">
    <property type="term" value="F:cystathionine beta-synthase activity"/>
    <property type="evidence" value="ECO:0007669"/>
    <property type="project" value="UniProtKB-UniRule"/>
</dbReference>
<dbReference type="EMBL" id="CADEPI010000056">
    <property type="protein sequence ID" value="CAB3370856.1"/>
    <property type="molecule type" value="Genomic_DNA"/>
</dbReference>
<comment type="function">
    <text evidence="10">Hydro-lyase catalyzing the first step of the transsulfuration pathway, where the hydroxyl group of L-serine is displaced by L-homocysteine in a beta-replacement reaction to form L-cystathionine, the precursor of L-cysteine. This catabolic route allows the elimination of L-methionine and the toxic metabolite L-homocysteine. Also involved in the production of hydrogen sulfide, a gasotransmitter with signaling and cytoprotective effects on neurons.</text>
</comment>
<organism evidence="15 16">
    <name type="scientific">Cloeon dipterum</name>
    <dbReference type="NCBI Taxonomy" id="197152"/>
    <lineage>
        <taxon>Eukaryota</taxon>
        <taxon>Metazoa</taxon>
        <taxon>Ecdysozoa</taxon>
        <taxon>Arthropoda</taxon>
        <taxon>Hexapoda</taxon>
        <taxon>Insecta</taxon>
        <taxon>Pterygota</taxon>
        <taxon>Palaeoptera</taxon>
        <taxon>Ephemeroptera</taxon>
        <taxon>Pisciforma</taxon>
        <taxon>Baetidae</taxon>
        <taxon>Cloeon</taxon>
    </lineage>
</organism>
<evidence type="ECO:0000313" key="15">
    <source>
        <dbReference type="EMBL" id="CAB3370856.1"/>
    </source>
</evidence>
<keyword evidence="7 13" id="KW-0198">Cysteine biosynthesis</keyword>
<evidence type="ECO:0000313" key="16">
    <source>
        <dbReference type="Proteomes" id="UP000494165"/>
    </source>
</evidence>
<dbReference type="Pfam" id="PF00291">
    <property type="entry name" value="PALP"/>
    <property type="match status" value="1"/>
</dbReference>
<protein>
    <recommendedName>
        <fullName evidence="9 13">Cystathionine beta-synthase</fullName>
        <ecNumber evidence="4 13">4.2.1.22</ecNumber>
    </recommendedName>
</protein>
<dbReference type="EC" id="4.2.1.22" evidence="4 13"/>
<reference evidence="15 16" key="1">
    <citation type="submission" date="2020-04" db="EMBL/GenBank/DDBJ databases">
        <authorList>
            <person name="Alioto T."/>
            <person name="Alioto T."/>
            <person name="Gomez Garrido J."/>
        </authorList>
    </citation>
    <scope>NUCLEOTIDE SEQUENCE [LARGE SCALE GENOMIC DNA]</scope>
</reference>
<evidence type="ECO:0000256" key="13">
    <source>
        <dbReference type="RuleBase" id="RU361204"/>
    </source>
</evidence>
<evidence type="ECO:0000256" key="4">
    <source>
        <dbReference type="ARBA" id="ARBA00012041"/>
    </source>
</evidence>
<evidence type="ECO:0000256" key="1">
    <source>
        <dbReference type="ARBA" id="ARBA00001933"/>
    </source>
</evidence>
<dbReference type="InterPro" id="IPR036052">
    <property type="entry name" value="TrpB-like_PALP_sf"/>
</dbReference>
<dbReference type="SUPFAM" id="SSF53686">
    <property type="entry name" value="Tryptophan synthase beta subunit-like PLP-dependent enzymes"/>
    <property type="match status" value="1"/>
</dbReference>
<dbReference type="PROSITE" id="PS51371">
    <property type="entry name" value="CBS"/>
    <property type="match status" value="1"/>
</dbReference>
<keyword evidence="6 12" id="KW-0129">CBS domain</keyword>
<dbReference type="GO" id="GO:0019343">
    <property type="term" value="P:cysteine biosynthetic process via cystathionine"/>
    <property type="evidence" value="ECO:0007669"/>
    <property type="project" value="UniProtKB-UniRule"/>
</dbReference>
<comment type="catalytic activity">
    <reaction evidence="11 13">
        <text>L-homocysteine + L-serine = L,L-cystathionine + H2O</text>
        <dbReference type="Rhea" id="RHEA:10112"/>
        <dbReference type="ChEBI" id="CHEBI:15377"/>
        <dbReference type="ChEBI" id="CHEBI:33384"/>
        <dbReference type="ChEBI" id="CHEBI:58161"/>
        <dbReference type="ChEBI" id="CHEBI:58199"/>
        <dbReference type="EC" id="4.2.1.22"/>
    </reaction>
</comment>
<keyword evidence="13" id="KW-0028">Amino-acid biosynthesis</keyword>
<comment type="similarity">
    <text evidence="3 13">Belongs to the cysteine synthase/cystathionine beta-synthase family.</text>
</comment>
<dbReference type="FunFam" id="3.40.50.1100:FF:000118">
    <property type="entry name" value="Related to CYS4-cystathionine beta-synthase"/>
    <property type="match status" value="1"/>
</dbReference>
<evidence type="ECO:0000256" key="7">
    <source>
        <dbReference type="ARBA" id="ARBA00023192"/>
    </source>
</evidence>
<keyword evidence="8 13" id="KW-0456">Lyase</keyword>
<dbReference type="InterPro" id="IPR001926">
    <property type="entry name" value="TrpB-like_PALP"/>
</dbReference>
<dbReference type="NCBIfam" id="TIGR01137">
    <property type="entry name" value="cysta_beta"/>
    <property type="match status" value="1"/>
</dbReference>
<dbReference type="InterPro" id="IPR050214">
    <property type="entry name" value="Cys_Synth/Cystath_Beta-Synth"/>
</dbReference>